<dbReference type="InterPro" id="IPR036259">
    <property type="entry name" value="MFS_trans_sf"/>
</dbReference>
<accession>A0A840UUZ0</accession>
<dbReference type="PROSITE" id="PS50850">
    <property type="entry name" value="MFS"/>
    <property type="match status" value="1"/>
</dbReference>
<evidence type="ECO:0000256" key="1">
    <source>
        <dbReference type="ARBA" id="ARBA00004651"/>
    </source>
</evidence>
<evidence type="ECO:0000313" key="7">
    <source>
        <dbReference type="EMBL" id="MBB5336743.1"/>
    </source>
</evidence>
<feature type="domain" description="Major facilitator superfamily (MFS) profile" evidence="6">
    <location>
        <begin position="1"/>
        <end position="57"/>
    </location>
</feature>
<keyword evidence="4" id="KW-1133">Transmembrane helix</keyword>
<dbReference type="EMBL" id="JACHFH010000023">
    <property type="protein sequence ID" value="MBB5336743.1"/>
    <property type="molecule type" value="Genomic_DNA"/>
</dbReference>
<proteinExistence type="predicted"/>
<comment type="caution">
    <text evidence="7">The sequence shown here is derived from an EMBL/GenBank/DDBJ whole genome shotgun (WGS) entry which is preliminary data.</text>
</comment>
<evidence type="ECO:0000259" key="6">
    <source>
        <dbReference type="PROSITE" id="PS50850"/>
    </source>
</evidence>
<protein>
    <submittedName>
        <fullName evidence="7">Sugar phosphate permease</fullName>
    </submittedName>
</protein>
<dbReference type="Proteomes" id="UP000559117">
    <property type="component" value="Unassembled WGS sequence"/>
</dbReference>
<dbReference type="InterPro" id="IPR011701">
    <property type="entry name" value="MFS"/>
</dbReference>
<dbReference type="Pfam" id="PF07690">
    <property type="entry name" value="MFS_1"/>
    <property type="match status" value="1"/>
</dbReference>
<keyword evidence="2" id="KW-0813">Transport</keyword>
<evidence type="ECO:0000256" key="5">
    <source>
        <dbReference type="ARBA" id="ARBA00023136"/>
    </source>
</evidence>
<reference evidence="7 8" key="1">
    <citation type="submission" date="2020-08" db="EMBL/GenBank/DDBJ databases">
        <title>Genomic Encyclopedia of Type Strains, Phase IV (KMG-IV): sequencing the most valuable type-strain genomes for metagenomic binning, comparative biology and taxonomic classification.</title>
        <authorList>
            <person name="Goeker M."/>
        </authorList>
    </citation>
    <scope>NUCLEOTIDE SEQUENCE [LARGE SCALE GENOMIC DNA]</scope>
    <source>
        <strain evidence="7 8">DSM 24661</strain>
    </source>
</reference>
<dbReference type="GO" id="GO:0005886">
    <property type="term" value="C:plasma membrane"/>
    <property type="evidence" value="ECO:0007669"/>
    <property type="project" value="UniProtKB-SubCell"/>
</dbReference>
<dbReference type="AlphaFoldDB" id="A0A840UUZ0"/>
<keyword evidence="8" id="KW-1185">Reference proteome</keyword>
<sequence length="57" mass="6402">MVLLELEYLWGAGVYPCNARIVAKWFPDHERGKITALFDSGSKFGTAFAMPLVAWLI</sequence>
<keyword evidence="3" id="KW-0812">Transmembrane</keyword>
<name>A0A840UUZ0_9FIRM</name>
<dbReference type="InterPro" id="IPR020846">
    <property type="entry name" value="MFS_dom"/>
</dbReference>
<evidence type="ECO:0000313" key="8">
    <source>
        <dbReference type="Proteomes" id="UP000559117"/>
    </source>
</evidence>
<evidence type="ECO:0000256" key="3">
    <source>
        <dbReference type="ARBA" id="ARBA00022692"/>
    </source>
</evidence>
<gene>
    <name evidence="7" type="ORF">HNR32_001897</name>
</gene>
<evidence type="ECO:0000256" key="4">
    <source>
        <dbReference type="ARBA" id="ARBA00022989"/>
    </source>
</evidence>
<organism evidence="7 8">
    <name type="scientific">Pectinatus brassicae</name>
    <dbReference type="NCBI Taxonomy" id="862415"/>
    <lineage>
        <taxon>Bacteria</taxon>
        <taxon>Bacillati</taxon>
        <taxon>Bacillota</taxon>
        <taxon>Negativicutes</taxon>
        <taxon>Selenomonadales</taxon>
        <taxon>Selenomonadaceae</taxon>
        <taxon>Pectinatus</taxon>
    </lineage>
</organism>
<dbReference type="SUPFAM" id="SSF103473">
    <property type="entry name" value="MFS general substrate transporter"/>
    <property type="match status" value="1"/>
</dbReference>
<comment type="subcellular location">
    <subcellularLocation>
        <location evidence="1">Cell membrane</location>
        <topology evidence="1">Multi-pass membrane protein</topology>
    </subcellularLocation>
</comment>
<dbReference type="GO" id="GO:0022857">
    <property type="term" value="F:transmembrane transporter activity"/>
    <property type="evidence" value="ECO:0007669"/>
    <property type="project" value="InterPro"/>
</dbReference>
<evidence type="ECO:0000256" key="2">
    <source>
        <dbReference type="ARBA" id="ARBA00022448"/>
    </source>
</evidence>
<dbReference type="Gene3D" id="1.20.1250.20">
    <property type="entry name" value="MFS general substrate transporter like domains"/>
    <property type="match status" value="1"/>
</dbReference>
<keyword evidence="5" id="KW-0472">Membrane</keyword>